<reference evidence="6" key="1">
    <citation type="journal article" date="2017" name="Plant J.">
        <title>The pomegranate (Punica granatum L.) genome and the genomics of punicalagin biosynthesis.</title>
        <authorList>
            <person name="Qin G."/>
            <person name="Xu C."/>
            <person name="Ming R."/>
            <person name="Tang H."/>
            <person name="Guyot R."/>
            <person name="Kramer E.M."/>
            <person name="Hu Y."/>
            <person name="Yi X."/>
            <person name="Qi Y."/>
            <person name="Xu X."/>
            <person name="Gao Z."/>
            <person name="Pan H."/>
            <person name="Jian J."/>
            <person name="Tian Y."/>
            <person name="Yue Z."/>
            <person name="Xu Y."/>
        </authorList>
    </citation>
    <scope>NUCLEOTIDE SEQUENCE [LARGE SCALE GENOMIC DNA]</scope>
    <source>
        <strain evidence="6">cv. Dabenzi</strain>
    </source>
</reference>
<accession>A0A218WWB9</accession>
<dbReference type="InterPro" id="IPR005299">
    <property type="entry name" value="MeTrfase_7"/>
</dbReference>
<evidence type="ECO:0000256" key="2">
    <source>
        <dbReference type="ARBA" id="ARBA00022679"/>
    </source>
</evidence>
<keyword evidence="2" id="KW-0808">Transferase</keyword>
<dbReference type="AlphaFoldDB" id="A0A218WWB9"/>
<reference evidence="7" key="3">
    <citation type="journal article" date="2020" name="Plant Biotechnol. J.">
        <title>The pomegranate (Punica granatum L.) draft genome dissects genetic divergence between soft- and hard-seeded cultivars.</title>
        <authorList>
            <person name="Luo X."/>
            <person name="Li H."/>
            <person name="Wu Z."/>
            <person name="Yao W."/>
            <person name="Zhao P."/>
            <person name="Cao D."/>
            <person name="Yu H."/>
            <person name="Li K."/>
            <person name="Poudel K."/>
            <person name="Zhao D."/>
            <person name="Zhang F."/>
            <person name="Xia X."/>
            <person name="Chen L."/>
            <person name="Wang Q."/>
            <person name="Jing D."/>
            <person name="Cao S."/>
        </authorList>
    </citation>
    <scope>NUCLEOTIDE SEQUENCE [LARGE SCALE GENOMIC DNA]</scope>
</reference>
<evidence type="ECO:0000313" key="7">
    <source>
        <dbReference type="Proteomes" id="UP000515151"/>
    </source>
</evidence>
<evidence type="ECO:0000256" key="1">
    <source>
        <dbReference type="ARBA" id="ARBA00022603"/>
    </source>
</evidence>
<keyword evidence="1" id="KW-0489">Methyltransferase</keyword>
<keyword evidence="7" id="KW-1185">Reference proteome</keyword>
<dbReference type="InterPro" id="IPR042086">
    <property type="entry name" value="MeTrfase_capping"/>
</dbReference>
<dbReference type="GO" id="GO:0046872">
    <property type="term" value="F:metal ion binding"/>
    <property type="evidence" value="ECO:0007669"/>
    <property type="project" value="UniProtKB-KW"/>
</dbReference>
<reference evidence="8" key="4">
    <citation type="submission" date="2025-04" db="UniProtKB">
        <authorList>
            <consortium name="RefSeq"/>
        </authorList>
    </citation>
    <scope>IDENTIFICATION</scope>
    <source>
        <tissue evidence="8">Leaf</tissue>
    </source>
</reference>
<protein>
    <submittedName>
        <fullName evidence="8">Loganic acid O-methyltransferase-like</fullName>
    </submittedName>
</protein>
<dbReference type="GO" id="GO:0008168">
    <property type="term" value="F:methyltransferase activity"/>
    <property type="evidence" value="ECO:0007669"/>
    <property type="project" value="UniProtKB-KW"/>
</dbReference>
<dbReference type="PANTHER" id="PTHR31009">
    <property type="entry name" value="S-ADENOSYL-L-METHIONINE:CARBOXYL METHYLTRANSFERASE FAMILY PROTEIN"/>
    <property type="match status" value="1"/>
</dbReference>
<name>A0A218WWB9_PUNGR</name>
<sequence length="366" mass="40936">MAGYSEQKLLAVNGGDGDYSYSRNSLYQRQAINVVKDKINEGIMEKFDVQKLSSSSNTIRIADMGCATGPNTFMAMQNLVDVLKQKYKSQLSPTDDNPQCMEPEFQVFFNDCASNDFNTLFTSLPHEKPYFAAGVPGSFHGQLFPESSLHLAYSSIALHWLSEVPKELADPSSKAWNRGRVHYTSAPSEVVEAYRAQFTEDLGRFLDARAKELVSGGMVVVIMPGIPEGMPHHRLPAGIMADLMASSFLDMVKDELITEHQVDSFNLPLYTPSPEEMTELINQNGSFEIEIIELINPSPLKNGPINIPKWVKHVRAAMEGMLTPHFGTGIIDEFFSRLIQKLLDASEELESSHRDKIQLFVVLKRK</sequence>
<dbReference type="Gene3D" id="3.40.50.150">
    <property type="entry name" value="Vaccinia Virus protein VP39"/>
    <property type="match status" value="1"/>
</dbReference>
<dbReference type="GO" id="GO:0032259">
    <property type="term" value="P:methylation"/>
    <property type="evidence" value="ECO:0007669"/>
    <property type="project" value="UniProtKB-KW"/>
</dbReference>
<proteinExistence type="predicted"/>
<organism evidence="5 6">
    <name type="scientific">Punica granatum</name>
    <name type="common">Pomegranate</name>
    <dbReference type="NCBI Taxonomy" id="22663"/>
    <lineage>
        <taxon>Eukaryota</taxon>
        <taxon>Viridiplantae</taxon>
        <taxon>Streptophyta</taxon>
        <taxon>Embryophyta</taxon>
        <taxon>Tracheophyta</taxon>
        <taxon>Spermatophyta</taxon>
        <taxon>Magnoliopsida</taxon>
        <taxon>eudicotyledons</taxon>
        <taxon>Gunneridae</taxon>
        <taxon>Pentapetalae</taxon>
        <taxon>rosids</taxon>
        <taxon>malvids</taxon>
        <taxon>Myrtales</taxon>
        <taxon>Lythraceae</taxon>
        <taxon>Punica</taxon>
    </lineage>
</organism>
<dbReference type="InterPro" id="IPR029063">
    <property type="entry name" value="SAM-dependent_MTases_sf"/>
</dbReference>
<evidence type="ECO:0000313" key="8">
    <source>
        <dbReference type="RefSeq" id="XP_031385197.1"/>
    </source>
</evidence>
<evidence type="ECO:0000313" key="5">
    <source>
        <dbReference type="EMBL" id="OWM76926.1"/>
    </source>
</evidence>
<dbReference type="OrthoDB" id="1523883at2759"/>
<dbReference type="EMBL" id="MTKT01002941">
    <property type="protein sequence ID" value="OWM76926.1"/>
    <property type="molecule type" value="Genomic_DNA"/>
</dbReference>
<evidence type="ECO:0000313" key="6">
    <source>
        <dbReference type="Proteomes" id="UP000197138"/>
    </source>
</evidence>
<keyword evidence="4" id="KW-0460">Magnesium</keyword>
<keyword evidence="3" id="KW-0479">Metal-binding</keyword>
<dbReference type="Proteomes" id="UP000515151">
    <property type="component" value="Chromosome 3"/>
</dbReference>
<dbReference type="SUPFAM" id="SSF53335">
    <property type="entry name" value="S-adenosyl-L-methionine-dependent methyltransferases"/>
    <property type="match status" value="1"/>
</dbReference>
<evidence type="ECO:0000256" key="3">
    <source>
        <dbReference type="ARBA" id="ARBA00022723"/>
    </source>
</evidence>
<dbReference type="Gene3D" id="1.10.1200.270">
    <property type="entry name" value="Methyltransferase, alpha-helical capping domain"/>
    <property type="match status" value="1"/>
</dbReference>
<dbReference type="GeneID" id="116199048"/>
<dbReference type="Proteomes" id="UP000197138">
    <property type="component" value="Unassembled WGS sequence"/>
</dbReference>
<dbReference type="RefSeq" id="XP_031385197.1">
    <property type="nucleotide sequence ID" value="XM_031529337.1"/>
</dbReference>
<reference evidence="5" key="2">
    <citation type="submission" date="2017-06" db="EMBL/GenBank/DDBJ databases">
        <title>The pomegranate genome and the genomics of punicalagin biosynthesis.</title>
        <authorList>
            <person name="Xu C."/>
        </authorList>
    </citation>
    <scope>NUCLEOTIDE SEQUENCE [LARGE SCALE GENOMIC DNA]</scope>
    <source>
        <tissue evidence="5">Fresh leaf</tissue>
    </source>
</reference>
<evidence type="ECO:0000256" key="4">
    <source>
        <dbReference type="ARBA" id="ARBA00022842"/>
    </source>
</evidence>
<dbReference type="Pfam" id="PF03492">
    <property type="entry name" value="Methyltransf_7"/>
    <property type="match status" value="1"/>
</dbReference>
<gene>
    <name evidence="8" type="primary">LOC116199048</name>
    <name evidence="5" type="ORF">CDL15_Pgr021208</name>
</gene>